<dbReference type="EMBL" id="BBVC01000071">
    <property type="protein sequence ID" value="GAO98593.1"/>
    <property type="molecule type" value="Genomic_DNA"/>
</dbReference>
<accession>A0A0K8MEE7</accession>
<organism evidence="1 2">
    <name type="scientific">Caedimonas varicaedens</name>
    <dbReference type="NCBI Taxonomy" id="1629334"/>
    <lineage>
        <taxon>Bacteria</taxon>
        <taxon>Pseudomonadati</taxon>
        <taxon>Pseudomonadota</taxon>
        <taxon>Alphaproteobacteria</taxon>
        <taxon>Holosporales</taxon>
        <taxon>Caedimonadaceae</taxon>
        <taxon>Caedimonas</taxon>
    </lineage>
</organism>
<protein>
    <submittedName>
        <fullName evidence="1">Uncharacterized protein</fullName>
    </submittedName>
</protein>
<proteinExistence type="predicted"/>
<evidence type="ECO:0000313" key="2">
    <source>
        <dbReference type="Proteomes" id="UP000036771"/>
    </source>
</evidence>
<name>A0A0K8MEE7_9PROT</name>
<comment type="caution">
    <text evidence="1">The sequence shown here is derived from an EMBL/GenBank/DDBJ whole genome shotgun (WGS) entry which is preliminary data.</text>
</comment>
<evidence type="ECO:0000313" key="1">
    <source>
        <dbReference type="EMBL" id="GAO98593.1"/>
    </source>
</evidence>
<reference evidence="1 2" key="1">
    <citation type="submission" date="2015-03" db="EMBL/GenBank/DDBJ databases">
        <title>Caedibacter varicaedens, whole genome shotgun sequence.</title>
        <authorList>
            <person name="Suzuki H."/>
            <person name="Dapper A.L."/>
            <person name="Gibson A.K."/>
            <person name="Jackson C."/>
            <person name="Lee H."/>
            <person name="Pejaver V.R."/>
            <person name="Doak T."/>
            <person name="Lynch M."/>
        </authorList>
    </citation>
    <scope>NUCLEOTIDE SEQUENCE [LARGE SCALE GENOMIC DNA]</scope>
</reference>
<sequence>MSCHRHNGKVSRSKAAIRIRIIGKNVSSRNGSGISTIKCESRRRQQKSVFSFSALALTAPTISDHFLNLVKVINRCGGIINPQNINRHMSRIRGQTIGIPVIIIKTKERCLCRCQRTEQVGCCRLKGKCSVLGNNQHTDIALIGKFIFGHFSRGQRTRHRCQINSHTRNC</sequence>
<dbReference type="AlphaFoldDB" id="A0A0K8MEE7"/>
<keyword evidence="2" id="KW-1185">Reference proteome</keyword>
<dbReference type="Proteomes" id="UP000036771">
    <property type="component" value="Unassembled WGS sequence"/>
</dbReference>
<gene>
    <name evidence="1" type="ORF">Cva_01256</name>
</gene>